<proteinExistence type="predicted"/>
<dbReference type="AlphaFoldDB" id="A0A225VTX8"/>
<accession>A0A225VTX8</accession>
<sequence length="81" mass="9242">MCSVGHLHHVLFTAVCLQNAKSSETLAAVVMVNIFQMPRSREILVGFVMYQFWIWTMIKLPDVSIESYLLGSSQSTRFFKA</sequence>
<reference evidence="2" key="1">
    <citation type="submission" date="2017-03" db="EMBL/GenBank/DDBJ databases">
        <title>Phytopthora megakarya and P. palmivora, two closely related causual agents of cacao black pod achieved similar genome size and gene model numbers by different mechanisms.</title>
        <authorList>
            <person name="Ali S."/>
            <person name="Shao J."/>
            <person name="Larry D.J."/>
            <person name="Kronmiller B."/>
            <person name="Shen D."/>
            <person name="Strem M.D."/>
            <person name="Melnick R.L."/>
            <person name="Guiltinan M.J."/>
            <person name="Tyler B.M."/>
            <person name="Meinhardt L.W."/>
            <person name="Bailey B.A."/>
        </authorList>
    </citation>
    <scope>NUCLEOTIDE SEQUENCE [LARGE SCALE GENOMIC DNA]</scope>
    <source>
        <strain evidence="2">zdho120</strain>
    </source>
</reference>
<gene>
    <name evidence="1" type="ORF">PHMEG_00019528</name>
</gene>
<comment type="caution">
    <text evidence="1">The sequence shown here is derived from an EMBL/GenBank/DDBJ whole genome shotgun (WGS) entry which is preliminary data.</text>
</comment>
<evidence type="ECO:0000313" key="1">
    <source>
        <dbReference type="EMBL" id="OWZ08000.1"/>
    </source>
</evidence>
<protein>
    <submittedName>
        <fullName evidence="1">Kazal-like serine protease inhibitor</fullName>
    </submittedName>
</protein>
<keyword evidence="2" id="KW-1185">Reference proteome</keyword>
<dbReference type="EMBL" id="NBNE01003317">
    <property type="protein sequence ID" value="OWZ08000.1"/>
    <property type="molecule type" value="Genomic_DNA"/>
</dbReference>
<name>A0A225VTX8_9STRA</name>
<organism evidence="1 2">
    <name type="scientific">Phytophthora megakarya</name>
    <dbReference type="NCBI Taxonomy" id="4795"/>
    <lineage>
        <taxon>Eukaryota</taxon>
        <taxon>Sar</taxon>
        <taxon>Stramenopiles</taxon>
        <taxon>Oomycota</taxon>
        <taxon>Peronosporomycetes</taxon>
        <taxon>Peronosporales</taxon>
        <taxon>Peronosporaceae</taxon>
        <taxon>Phytophthora</taxon>
    </lineage>
</organism>
<evidence type="ECO:0000313" key="2">
    <source>
        <dbReference type="Proteomes" id="UP000198211"/>
    </source>
</evidence>
<dbReference type="Proteomes" id="UP000198211">
    <property type="component" value="Unassembled WGS sequence"/>
</dbReference>